<dbReference type="Proteomes" id="UP000240935">
    <property type="component" value="Segment"/>
</dbReference>
<evidence type="ECO:0000313" key="2">
    <source>
        <dbReference type="EMBL" id="AHJ40219.2"/>
    </source>
</evidence>
<evidence type="ECO:0000256" key="1">
    <source>
        <dbReference type="SAM" id="Coils"/>
    </source>
</evidence>
<organism evidence="2 3">
    <name type="scientific">Samba virus</name>
    <dbReference type="NCBI Taxonomy" id="1461100"/>
    <lineage>
        <taxon>Viruses</taxon>
        <taxon>Varidnaviria</taxon>
        <taxon>Bamfordvirae</taxon>
        <taxon>Nucleocytoviricota</taxon>
        <taxon>Megaviricetes</taxon>
        <taxon>Imitervirales</taxon>
        <taxon>Mimiviridae</taxon>
        <taxon>Megamimivirinae</taxon>
        <taxon>Mimivirus</taxon>
        <taxon>Mimivirus bradfordmassiliense</taxon>
    </lineage>
</organism>
<name>W6GJP0_MIMIV</name>
<feature type="non-terminal residue" evidence="2">
    <location>
        <position position="1"/>
    </location>
</feature>
<proteinExistence type="predicted"/>
<protein>
    <submittedName>
        <fullName evidence="2">Uncharacterized protein</fullName>
    </submittedName>
</protein>
<accession>W6GJP0</accession>
<sequence>VEFLGYSRKNDAVNKLYEYYREGIDFINLKPSEFEDHEYEIIAADLPAAKGRGGHNKKFYFLTKFAMYSFILDCTTRTAKKVKMHVIDIYNKYHELLVFCRQQLIQKNFEMSKSNAVELYSKRQDEIHDEYQKRKRREIKVIKSDLIELRRQKDEVIENMKTFKHDVVKYKKLYEDLEQEIKILERKNKNLEIETNSDSGNLMVYIANIENILSKCTNKSLKRNIEKQLYKMDEIAYKLKDNFREEFE</sequence>
<reference evidence="2 3" key="1">
    <citation type="journal article" date="2014" name="Virol. J.">
        <title>Samba virus: a novel mimivirus from a giant rain forest, the Brazilian Amazon.</title>
        <authorList>
            <person name="Campos R.K."/>
            <person name="Boratto P.V."/>
            <person name="Assis F.L."/>
            <person name="Aguiar E.R."/>
            <person name="Silva L.C."/>
            <person name="Albarnaz J.D."/>
            <person name="Dornas F.P."/>
            <person name="Trindade G.S."/>
            <person name="Ferreira P.P."/>
            <person name="Marques J.T."/>
            <person name="Robert C."/>
            <person name="Raoult D."/>
            <person name="Kroon E.G."/>
            <person name="La Scola B."/>
            <person name="Abrahao J.S."/>
        </authorList>
    </citation>
    <scope>NUCLEOTIDE SEQUENCE [LARGE SCALE GENOMIC DNA]</scope>
</reference>
<evidence type="ECO:0000313" key="3">
    <source>
        <dbReference type="Proteomes" id="UP000240935"/>
    </source>
</evidence>
<keyword evidence="1" id="KW-0175">Coiled coil</keyword>
<feature type="coiled-coil region" evidence="1">
    <location>
        <begin position="132"/>
        <end position="194"/>
    </location>
</feature>
<dbReference type="EMBL" id="KF959826">
    <property type="protein sequence ID" value="AHJ40219.2"/>
    <property type="molecule type" value="Genomic_DNA"/>
</dbReference>